<feature type="binding site" description="axial binding residue" evidence="8">
    <location>
        <position position="431"/>
    </location>
    <ligand>
        <name>heme</name>
        <dbReference type="ChEBI" id="CHEBI:30413"/>
    </ligand>
    <ligandPart>
        <name>Fe</name>
        <dbReference type="ChEBI" id="CHEBI:18248"/>
    </ligandPart>
</feature>
<dbReference type="PRINTS" id="PR00385">
    <property type="entry name" value="P450"/>
</dbReference>
<dbReference type="Gene3D" id="1.10.630.10">
    <property type="entry name" value="Cytochrome P450"/>
    <property type="match status" value="1"/>
</dbReference>
<dbReference type="OrthoDB" id="1652605at2759"/>
<name>A0A6P6XA30_COFAR</name>
<evidence type="ECO:0000256" key="6">
    <source>
        <dbReference type="ARBA" id="ARBA00023004"/>
    </source>
</evidence>
<dbReference type="Pfam" id="PF00067">
    <property type="entry name" value="p450"/>
    <property type="match status" value="1"/>
</dbReference>
<dbReference type="Proteomes" id="UP001652660">
    <property type="component" value="Chromosome 4e"/>
</dbReference>
<dbReference type="GO" id="GO:0020037">
    <property type="term" value="F:heme binding"/>
    <property type="evidence" value="ECO:0007669"/>
    <property type="project" value="InterPro"/>
</dbReference>
<dbReference type="InterPro" id="IPR036396">
    <property type="entry name" value="Cyt_P450_sf"/>
</dbReference>
<evidence type="ECO:0000256" key="9">
    <source>
        <dbReference type="RuleBase" id="RU000461"/>
    </source>
</evidence>
<evidence type="ECO:0000256" key="10">
    <source>
        <dbReference type="SAM" id="Phobius"/>
    </source>
</evidence>
<evidence type="ECO:0000313" key="12">
    <source>
        <dbReference type="RefSeq" id="XP_027124154.2"/>
    </source>
</evidence>
<dbReference type="RefSeq" id="XP_027124154.2">
    <property type="nucleotide sequence ID" value="XM_027268353.2"/>
</dbReference>
<proteinExistence type="inferred from homology"/>
<keyword evidence="6 8" id="KW-0408">Iron</keyword>
<dbReference type="PROSITE" id="PS00086">
    <property type="entry name" value="CYTOCHROME_P450"/>
    <property type="match status" value="1"/>
</dbReference>
<reference evidence="12" key="2">
    <citation type="submission" date="2025-08" db="UniProtKB">
        <authorList>
            <consortium name="RefSeq"/>
        </authorList>
    </citation>
    <scope>IDENTIFICATION</scope>
    <source>
        <tissue evidence="12">Leaves</tissue>
    </source>
</reference>
<keyword evidence="7 9" id="KW-0503">Monooxygenase</keyword>
<dbReference type="GO" id="GO:0004497">
    <property type="term" value="F:monooxygenase activity"/>
    <property type="evidence" value="ECO:0007669"/>
    <property type="project" value="UniProtKB-KW"/>
</dbReference>
<evidence type="ECO:0000256" key="7">
    <source>
        <dbReference type="ARBA" id="ARBA00023033"/>
    </source>
</evidence>
<keyword evidence="10" id="KW-0812">Transmembrane</keyword>
<comment type="similarity">
    <text evidence="2 9">Belongs to the cytochrome P450 family.</text>
</comment>
<dbReference type="GO" id="GO:0016705">
    <property type="term" value="F:oxidoreductase activity, acting on paired donors, with incorporation or reduction of molecular oxygen"/>
    <property type="evidence" value="ECO:0007669"/>
    <property type="project" value="InterPro"/>
</dbReference>
<evidence type="ECO:0000313" key="11">
    <source>
        <dbReference type="Proteomes" id="UP001652660"/>
    </source>
</evidence>
<keyword evidence="5 9" id="KW-0560">Oxidoreductase</keyword>
<protein>
    <submittedName>
        <fullName evidence="12">Probable (S)-N-methylcoclaurine 3'-hydroxylase isozyme 2 isoform X1</fullName>
    </submittedName>
</protein>
<organism evidence="11 12">
    <name type="scientific">Coffea arabica</name>
    <name type="common">Arabian coffee</name>
    <dbReference type="NCBI Taxonomy" id="13443"/>
    <lineage>
        <taxon>Eukaryota</taxon>
        <taxon>Viridiplantae</taxon>
        <taxon>Streptophyta</taxon>
        <taxon>Embryophyta</taxon>
        <taxon>Tracheophyta</taxon>
        <taxon>Spermatophyta</taxon>
        <taxon>Magnoliopsida</taxon>
        <taxon>eudicotyledons</taxon>
        <taxon>Gunneridae</taxon>
        <taxon>Pentapetalae</taxon>
        <taxon>asterids</taxon>
        <taxon>lamiids</taxon>
        <taxon>Gentianales</taxon>
        <taxon>Rubiaceae</taxon>
        <taxon>Ixoroideae</taxon>
        <taxon>Gardenieae complex</taxon>
        <taxon>Bertiereae - Coffeeae clade</taxon>
        <taxon>Coffeeae</taxon>
        <taxon>Coffea</taxon>
    </lineage>
</organism>
<dbReference type="PANTHER" id="PTHR47950:SF49">
    <property type="entry name" value="CYTOCHROME P450"/>
    <property type="match status" value="1"/>
</dbReference>
<evidence type="ECO:0000256" key="4">
    <source>
        <dbReference type="ARBA" id="ARBA00022723"/>
    </source>
</evidence>
<dbReference type="GeneID" id="113740833"/>
<dbReference type="InterPro" id="IPR002401">
    <property type="entry name" value="Cyt_P450_E_grp-I"/>
</dbReference>
<keyword evidence="10" id="KW-1133">Transmembrane helix</keyword>
<keyword evidence="3 8" id="KW-0349">Heme</keyword>
<evidence type="ECO:0000256" key="5">
    <source>
        <dbReference type="ARBA" id="ARBA00023002"/>
    </source>
</evidence>
<keyword evidence="4 8" id="KW-0479">Metal-binding</keyword>
<gene>
    <name evidence="12" type="primary">LOC113740833</name>
</gene>
<evidence type="ECO:0000256" key="3">
    <source>
        <dbReference type="ARBA" id="ARBA00022617"/>
    </source>
</evidence>
<feature type="transmembrane region" description="Helical" evidence="10">
    <location>
        <begin position="14"/>
        <end position="30"/>
    </location>
</feature>
<evidence type="ECO:0000256" key="2">
    <source>
        <dbReference type="ARBA" id="ARBA00010617"/>
    </source>
</evidence>
<dbReference type="PRINTS" id="PR00463">
    <property type="entry name" value="EP450I"/>
</dbReference>
<reference evidence="11" key="1">
    <citation type="journal article" date="2025" name="Foods">
        <title>Unveiling the Microbial Signatures of Arabica Coffee Cherries: Insights into Ripeness Specific Diversity, Functional Traits, and Implications for Quality and Safety.</title>
        <authorList>
            <consortium name="RefSeq"/>
            <person name="Tenea G.N."/>
            <person name="Cifuentes V."/>
            <person name="Reyes P."/>
            <person name="Cevallos-Vallejos M."/>
        </authorList>
    </citation>
    <scope>NUCLEOTIDE SEQUENCE [LARGE SCALE GENOMIC DNA]</scope>
</reference>
<dbReference type="AlphaFoldDB" id="A0A6P6XA30"/>
<dbReference type="SUPFAM" id="SSF48264">
    <property type="entry name" value="Cytochrome P450"/>
    <property type="match status" value="1"/>
</dbReference>
<evidence type="ECO:0000256" key="8">
    <source>
        <dbReference type="PIRSR" id="PIRSR602401-1"/>
    </source>
</evidence>
<keyword evidence="11" id="KW-1185">Reference proteome</keyword>
<dbReference type="PANTHER" id="PTHR47950">
    <property type="entry name" value="CYTOCHROME P450, FAMILY 76, SUBFAMILY C, POLYPEPTIDE 5-RELATED"/>
    <property type="match status" value="1"/>
</dbReference>
<comment type="cofactor">
    <cofactor evidence="1 8">
        <name>heme</name>
        <dbReference type="ChEBI" id="CHEBI:30413"/>
    </cofactor>
</comment>
<dbReference type="InterPro" id="IPR017972">
    <property type="entry name" value="Cyt_P450_CS"/>
</dbReference>
<dbReference type="InterPro" id="IPR001128">
    <property type="entry name" value="Cyt_P450"/>
</dbReference>
<dbReference type="GO" id="GO:0005506">
    <property type="term" value="F:iron ion binding"/>
    <property type="evidence" value="ECO:0007669"/>
    <property type="project" value="InterPro"/>
</dbReference>
<accession>A0A6P6XA30</accession>
<evidence type="ECO:0000256" key="1">
    <source>
        <dbReference type="ARBA" id="ARBA00001971"/>
    </source>
</evidence>
<sequence length="505" mass="57160">MDIRGLDVGYYNCLFYSLIFLSPILVFLFAQRNSRLPPGPFAWPVIGNLFDLEWKSAHISLAKLAQSYGPIMSLRFGARLAIVASSPEAAREVLKTHDRDLSGRYVPQILNRIPQIHTSIMGLATDCNERWRFLRSTSHMGLFSAKALESCSRIRLEKAKEMLHFLGSKEGEVVNIADILFATTANTLTNAMLSQDIVESWNNIGEVKRKSRKMLGIVILSLADLYPAIGGLDFWIKQKAVEANQIYRAVWGDIVSKRRGGRQDSNQDILDVLIESSFDDYQIYNFLSELFPSSEAVSSVVEWAMIELTRNQEASSKLRDEIMTKDIEGTALSEKRLTKLPYLQACIKETLRLHPPDPILVPRCALQTCQIMNYRIPNNSLMIVNAYALGRDEKTWEDAQNFKPERFLGRNFDVKGPHYELLPFGGGRRMCPGQHWALTEIQLLLGSLVYAFDWLVPPGTDPESLDMSEKLIAITLKREKPLLLIPKMKNDVSQDWAEALGTKGF</sequence>
<keyword evidence="10" id="KW-0472">Membrane</keyword>